<protein>
    <recommendedName>
        <fullName evidence="3">Reverse transcriptase domain-containing protein</fullName>
    </recommendedName>
</protein>
<organism evidence="1 2">
    <name type="scientific">Symbiodinium natans</name>
    <dbReference type="NCBI Taxonomy" id="878477"/>
    <lineage>
        <taxon>Eukaryota</taxon>
        <taxon>Sar</taxon>
        <taxon>Alveolata</taxon>
        <taxon>Dinophyceae</taxon>
        <taxon>Suessiales</taxon>
        <taxon>Symbiodiniaceae</taxon>
        <taxon>Symbiodinium</taxon>
    </lineage>
</organism>
<proteinExistence type="predicted"/>
<accession>A0A812SVW5</accession>
<dbReference type="PANTHER" id="PTHR33050:SF7">
    <property type="entry name" value="RIBONUCLEASE H"/>
    <property type="match status" value="1"/>
</dbReference>
<gene>
    <name evidence="1" type="ORF">SNAT2548_LOCUS27732</name>
</gene>
<sequence>MFRLAAGRYQECPFTPQVPPHQPFFLAAIEVKTKKYDESAYTPVAANYRSAKEIRIEVACGQLGCDTKSPSDLARVMDACQSSDCGPWVPLLPSRRQQRHCVGEPCRLVIRLMLDSFSFQLLYADDLKFLVSGPNKYTDFWTMLVAWLMCGAPMSWKKFRGGLELDFVGFFTDYGRFELGLSEKRATWVMQVLRGLVENKYVITGYAFGELVGRLGFASQAVPWIRPLLAPLYAWGSKFKGGTVSRVPELVGYTLQLIQQRFEKGLFRVCCDSPQVGREEVFRTDAKCAEGLVAVGGWATQDGSAKQARWFALQLTPEQAPWLFERSLSAQRMSTTAEIFAIYVGLHVFGYLKKGGGQLQKPGAALIASGTDNLAAEHLSRRRLSTKMPLGLLLAQMNTNLWDAGLWLEARWRPRGENVEADDLTNSKFEKFDLKNRVGVKLEDIDMEIFNGLRATYGIHEQAPKFIGQVGDETRKMGRKRPPKSSW</sequence>
<dbReference type="EMBL" id="CAJNDS010002486">
    <property type="protein sequence ID" value="CAE7495048.1"/>
    <property type="molecule type" value="Genomic_DNA"/>
</dbReference>
<dbReference type="Proteomes" id="UP000604046">
    <property type="component" value="Unassembled WGS sequence"/>
</dbReference>
<dbReference type="InterPro" id="IPR052055">
    <property type="entry name" value="Hepadnavirus_pol/RT"/>
</dbReference>
<evidence type="ECO:0000313" key="2">
    <source>
        <dbReference type="Proteomes" id="UP000604046"/>
    </source>
</evidence>
<comment type="caution">
    <text evidence="1">The sequence shown here is derived from an EMBL/GenBank/DDBJ whole genome shotgun (WGS) entry which is preliminary data.</text>
</comment>
<dbReference type="PANTHER" id="PTHR33050">
    <property type="entry name" value="REVERSE TRANSCRIPTASE DOMAIN-CONTAINING PROTEIN"/>
    <property type="match status" value="1"/>
</dbReference>
<dbReference type="AlphaFoldDB" id="A0A812SVW5"/>
<keyword evidence="2" id="KW-1185">Reference proteome</keyword>
<evidence type="ECO:0008006" key="3">
    <source>
        <dbReference type="Google" id="ProtNLM"/>
    </source>
</evidence>
<name>A0A812SVW5_9DINO</name>
<dbReference type="OrthoDB" id="448089at2759"/>
<reference evidence="1" key="1">
    <citation type="submission" date="2021-02" db="EMBL/GenBank/DDBJ databases">
        <authorList>
            <person name="Dougan E. K."/>
            <person name="Rhodes N."/>
            <person name="Thang M."/>
            <person name="Chan C."/>
        </authorList>
    </citation>
    <scope>NUCLEOTIDE SEQUENCE</scope>
</reference>
<evidence type="ECO:0000313" key="1">
    <source>
        <dbReference type="EMBL" id="CAE7495048.1"/>
    </source>
</evidence>